<evidence type="ECO:0000256" key="2">
    <source>
        <dbReference type="ARBA" id="ARBA00022692"/>
    </source>
</evidence>
<accession>A0A6S7HLP8</accession>
<keyword evidence="3" id="KW-0732">Signal</keyword>
<keyword evidence="7" id="KW-1185">Reference proteome</keyword>
<keyword evidence="5" id="KW-0472">Membrane</keyword>
<organism evidence="6 7">
    <name type="scientific">Paramuricea clavata</name>
    <name type="common">Red gorgonian</name>
    <name type="synonym">Violescent sea-whip</name>
    <dbReference type="NCBI Taxonomy" id="317549"/>
    <lineage>
        <taxon>Eukaryota</taxon>
        <taxon>Metazoa</taxon>
        <taxon>Cnidaria</taxon>
        <taxon>Anthozoa</taxon>
        <taxon>Octocorallia</taxon>
        <taxon>Malacalcyonacea</taxon>
        <taxon>Plexauridae</taxon>
        <taxon>Paramuricea</taxon>
    </lineage>
</organism>
<evidence type="ECO:0000313" key="7">
    <source>
        <dbReference type="Proteomes" id="UP001152795"/>
    </source>
</evidence>
<keyword evidence="2" id="KW-0812">Transmembrane</keyword>
<comment type="caution">
    <text evidence="6">The sequence shown here is derived from an EMBL/GenBank/DDBJ whole genome shotgun (WGS) entry which is preliminary data.</text>
</comment>
<reference evidence="6" key="1">
    <citation type="submission" date="2020-04" db="EMBL/GenBank/DDBJ databases">
        <authorList>
            <person name="Alioto T."/>
            <person name="Alioto T."/>
            <person name="Gomez Garrido J."/>
        </authorList>
    </citation>
    <scope>NUCLEOTIDE SEQUENCE</scope>
    <source>
        <strain evidence="6">A484AB</strain>
    </source>
</reference>
<evidence type="ECO:0000256" key="3">
    <source>
        <dbReference type="ARBA" id="ARBA00022729"/>
    </source>
</evidence>
<dbReference type="PANTHER" id="PTHR16059">
    <property type="entry name" value="ANTHRAX TOXIN RECEPTOR"/>
    <property type="match status" value="1"/>
</dbReference>
<dbReference type="GO" id="GO:0016020">
    <property type="term" value="C:membrane"/>
    <property type="evidence" value="ECO:0007669"/>
    <property type="project" value="UniProtKB-SubCell"/>
</dbReference>
<dbReference type="PANTHER" id="PTHR16059:SF25">
    <property type="entry name" value="LYSOZYME"/>
    <property type="match status" value="1"/>
</dbReference>
<protein>
    <submittedName>
        <fullName evidence="6">Uncharacterized protein</fullName>
    </submittedName>
</protein>
<dbReference type="AlphaFoldDB" id="A0A6S7HLP8"/>
<sequence length="193" mass="21715">MKLHSKYNSIPGECWSGKEGDVTYYRDGKTSTCVNKCYEQCHNYDPFCTGMGFTNFVYRVTTTDVCEIPYQAVGCYSEPPAERALNELILDDINPISSEFMGIISTEFTDWEEYMKGLICRCARKIKEKGYVTFAINNGGKCYSSASADTMYDMHGPSEECYHNAKTPCSSSTCSGGQNTNYVYKLQDENNTV</sequence>
<evidence type="ECO:0000256" key="4">
    <source>
        <dbReference type="ARBA" id="ARBA00022989"/>
    </source>
</evidence>
<dbReference type="OrthoDB" id="5985073at2759"/>
<evidence type="ECO:0000256" key="1">
    <source>
        <dbReference type="ARBA" id="ARBA00004167"/>
    </source>
</evidence>
<dbReference type="EMBL" id="CACRXK020004815">
    <property type="protein sequence ID" value="CAB4004130.1"/>
    <property type="molecule type" value="Genomic_DNA"/>
</dbReference>
<comment type="subcellular location">
    <subcellularLocation>
        <location evidence="1">Membrane</location>
        <topology evidence="1">Single-pass membrane protein</topology>
    </subcellularLocation>
</comment>
<gene>
    <name evidence="6" type="ORF">PACLA_8A062417</name>
</gene>
<proteinExistence type="predicted"/>
<evidence type="ECO:0000256" key="5">
    <source>
        <dbReference type="ARBA" id="ARBA00023136"/>
    </source>
</evidence>
<keyword evidence="4" id="KW-1133">Transmembrane helix</keyword>
<dbReference type="Proteomes" id="UP001152795">
    <property type="component" value="Unassembled WGS sequence"/>
</dbReference>
<name>A0A6S7HLP8_PARCT</name>
<evidence type="ECO:0000313" key="6">
    <source>
        <dbReference type="EMBL" id="CAB4004130.1"/>
    </source>
</evidence>